<evidence type="ECO:0000313" key="24">
    <source>
        <dbReference type="Proteomes" id="UP000051749"/>
    </source>
</evidence>
<dbReference type="InterPro" id="IPR023346">
    <property type="entry name" value="Lysozyme-like_dom_sf"/>
</dbReference>
<gene>
    <name evidence="22" type="ORF">IV87_GL000289</name>
    <name evidence="23" type="ORF">SAMN04487973_11044</name>
</gene>
<comment type="similarity">
    <text evidence="2">In the N-terminal section; belongs to the glycosyltransferase 51 family.</text>
</comment>
<dbReference type="PATRIC" id="fig|319653.3.peg.296"/>
<dbReference type="GO" id="GO:0008360">
    <property type="term" value="P:regulation of cell shape"/>
    <property type="evidence" value="ECO:0007669"/>
    <property type="project" value="UniProtKB-KW"/>
</dbReference>
<comment type="caution">
    <text evidence="22">The sequence shown here is derived from an EMBL/GenBank/DDBJ whole genome shotgun (WGS) entry which is preliminary data.</text>
</comment>
<dbReference type="Pfam" id="PF00912">
    <property type="entry name" value="Transgly"/>
    <property type="match status" value="1"/>
</dbReference>
<dbReference type="GO" id="GO:0071555">
    <property type="term" value="P:cell wall organization"/>
    <property type="evidence" value="ECO:0007669"/>
    <property type="project" value="UniProtKB-KW"/>
</dbReference>
<feature type="compositionally biased region" description="Polar residues" evidence="18">
    <location>
        <begin position="681"/>
        <end position="694"/>
    </location>
</feature>
<evidence type="ECO:0000256" key="4">
    <source>
        <dbReference type="ARBA" id="ARBA00022645"/>
    </source>
</evidence>
<dbReference type="OrthoDB" id="9766909at2"/>
<feature type="transmembrane region" description="Helical" evidence="19">
    <location>
        <begin position="44"/>
        <end position="62"/>
    </location>
</feature>
<dbReference type="SUPFAM" id="SSF53955">
    <property type="entry name" value="Lysozyme-like"/>
    <property type="match status" value="1"/>
</dbReference>
<keyword evidence="11" id="KW-0573">Peptidoglycan synthesis</keyword>
<evidence type="ECO:0000256" key="19">
    <source>
        <dbReference type="SAM" id="Phobius"/>
    </source>
</evidence>
<accession>A0A0R2JYU9</accession>
<evidence type="ECO:0000259" key="20">
    <source>
        <dbReference type="Pfam" id="PF00905"/>
    </source>
</evidence>
<evidence type="ECO:0000313" key="22">
    <source>
        <dbReference type="EMBL" id="KRN82355.1"/>
    </source>
</evidence>
<dbReference type="PANTHER" id="PTHR32282:SF32">
    <property type="entry name" value="PENICILLIN-BINDING PROTEIN 2A"/>
    <property type="match status" value="1"/>
</dbReference>
<dbReference type="AlphaFoldDB" id="A0A0R2JYU9"/>
<evidence type="ECO:0000256" key="9">
    <source>
        <dbReference type="ARBA" id="ARBA00022801"/>
    </source>
</evidence>
<evidence type="ECO:0000256" key="5">
    <source>
        <dbReference type="ARBA" id="ARBA00022670"/>
    </source>
</evidence>
<keyword evidence="4" id="KW-0121">Carboxypeptidase</keyword>
<dbReference type="InterPro" id="IPR001264">
    <property type="entry name" value="Glyco_trans_51"/>
</dbReference>
<feature type="compositionally biased region" description="Low complexity" evidence="18">
    <location>
        <begin position="668"/>
        <end position="680"/>
    </location>
</feature>
<keyword evidence="7" id="KW-0808">Transferase</keyword>
<evidence type="ECO:0000256" key="11">
    <source>
        <dbReference type="ARBA" id="ARBA00022984"/>
    </source>
</evidence>
<dbReference type="Gene3D" id="3.40.710.10">
    <property type="entry name" value="DD-peptidase/beta-lactamase superfamily"/>
    <property type="match status" value="1"/>
</dbReference>
<evidence type="ECO:0000256" key="13">
    <source>
        <dbReference type="ARBA" id="ARBA00023136"/>
    </source>
</evidence>
<feature type="domain" description="Glycosyl transferase family 51" evidence="21">
    <location>
        <begin position="92"/>
        <end position="266"/>
    </location>
</feature>
<comment type="similarity">
    <text evidence="1">In the C-terminal section; belongs to the transpeptidase family.</text>
</comment>
<dbReference type="GO" id="GO:0009252">
    <property type="term" value="P:peptidoglycan biosynthetic process"/>
    <property type="evidence" value="ECO:0007669"/>
    <property type="project" value="UniProtKB-KW"/>
</dbReference>
<dbReference type="InterPro" id="IPR012338">
    <property type="entry name" value="Beta-lactam/transpept-like"/>
</dbReference>
<evidence type="ECO:0000256" key="3">
    <source>
        <dbReference type="ARBA" id="ARBA00022475"/>
    </source>
</evidence>
<name>A0A0R2JYU9_9LACO</name>
<dbReference type="STRING" id="319653.SAMN04487973_11044"/>
<evidence type="ECO:0000256" key="14">
    <source>
        <dbReference type="ARBA" id="ARBA00023268"/>
    </source>
</evidence>
<dbReference type="PANTHER" id="PTHR32282">
    <property type="entry name" value="BINDING PROTEIN TRANSPEPTIDASE, PUTATIVE-RELATED"/>
    <property type="match status" value="1"/>
</dbReference>
<evidence type="ECO:0000256" key="8">
    <source>
        <dbReference type="ARBA" id="ARBA00022692"/>
    </source>
</evidence>
<dbReference type="GO" id="GO:0009002">
    <property type="term" value="F:serine-type D-Ala-D-Ala carboxypeptidase activity"/>
    <property type="evidence" value="ECO:0007669"/>
    <property type="project" value="UniProtKB-EC"/>
</dbReference>
<evidence type="ECO:0000256" key="12">
    <source>
        <dbReference type="ARBA" id="ARBA00022989"/>
    </source>
</evidence>
<dbReference type="FunFam" id="1.10.3810.10:FF:000001">
    <property type="entry name" value="Penicillin-binding protein 1A"/>
    <property type="match status" value="1"/>
</dbReference>
<dbReference type="EMBL" id="FOGK01000010">
    <property type="protein sequence ID" value="SER58850.1"/>
    <property type="molecule type" value="Genomic_DNA"/>
</dbReference>
<evidence type="ECO:0000256" key="2">
    <source>
        <dbReference type="ARBA" id="ARBA00007739"/>
    </source>
</evidence>
<evidence type="ECO:0000256" key="10">
    <source>
        <dbReference type="ARBA" id="ARBA00022960"/>
    </source>
</evidence>
<keyword evidence="9" id="KW-0378">Hydrolase</keyword>
<reference evidence="23 25" key="2">
    <citation type="submission" date="2016-10" db="EMBL/GenBank/DDBJ databases">
        <authorList>
            <person name="Varghese N."/>
            <person name="Submissions S."/>
        </authorList>
    </citation>
    <scope>NUCLEOTIDE SEQUENCE [LARGE SCALE GENOMIC DNA]</scope>
    <source>
        <strain evidence="23 25">CGMCC 1.3889</strain>
    </source>
</reference>
<feature type="region of interest" description="Disordered" evidence="18">
    <location>
        <begin position="668"/>
        <end position="694"/>
    </location>
</feature>
<sequence>MKTNNFFSSVMKIIKQIGHFLAPYWHQASRFFGRYWRRFQLTRWLIILFLSFFLVMSAYLTYQAKTANVGDLKSALEKPTTVYDAKNNKAGSLYSQKGTWVSLNKISINVQNAVISTEDRGFYKEYGFSVKGIGRAALLYGMNKVLGRDYISGGGSTLTQQLVKNAFLSQQQTFTRKAKELFLSIEVENVYTKSEILAMYLNNAYFGNGIWGVQDASKRYFGVSASQLTVPQAAVLAGMLTSPSAYNPVDHPAASKQRRNVVLGLMAENKKLTTAQAKTYQKTTLITSNAYADTSDYKYPYYFDAVINEAISRYGLTESDIMNRGYKIYTYLNQSDQTSMQNKFKNSSYFPSNASDGTKVQAASIAINPKTGGVAAVVGGRGKHVFRGFNRATQMKRQPGSTLKPIAVYAPALSSGYSYDSTVTDKLQSYGTNKYRPENYNNQYVGSLPMYQALAESRNAPAVWLLNKIGVAKGYASVQKFGLNVDKSDKNLALALGGLTTGISPYQLASAYTAFANEGELAQTGFIRKIVDSSGKTIVNNTTQTKRVISKKVAKEMTSMMIGVYSDSYGTGVNAKPAGYTIAGKTGSTELDGSSSSDATTDEWMIGYTPDMVVATWEGFDDTTKTNHLENLSGVGLSSLFKSEMEGILPNTAGTSFNTSNASSLATAESSSSGSGIWNSIQNGTSSAEKSFSKGTESFKQKASEWVDKAKSFLGGN</sequence>
<keyword evidence="12 19" id="KW-1133">Transmembrane helix</keyword>
<keyword evidence="14" id="KW-0511">Multifunctional enzyme</keyword>
<comment type="catalytic activity">
    <reaction evidence="16">
        <text>Preferential cleavage: (Ac)2-L-Lys-D-Ala-|-D-Ala. Also transpeptidation of peptidyl-alanyl moieties that are N-acyl substituents of D-alanine.</text>
        <dbReference type="EC" id="3.4.16.4"/>
    </reaction>
</comment>
<feature type="domain" description="Penicillin-binding protein transpeptidase" evidence="20">
    <location>
        <begin position="365"/>
        <end position="611"/>
    </location>
</feature>
<reference evidence="22 24" key="1">
    <citation type="journal article" date="2015" name="Genome Announc.">
        <title>Expanding the biotechnology potential of lactobacilli through comparative genomics of 213 strains and associated genera.</title>
        <authorList>
            <person name="Sun Z."/>
            <person name="Harris H.M."/>
            <person name="McCann A."/>
            <person name="Guo C."/>
            <person name="Argimon S."/>
            <person name="Zhang W."/>
            <person name="Yang X."/>
            <person name="Jeffery I.B."/>
            <person name="Cooney J.C."/>
            <person name="Kagawa T.F."/>
            <person name="Liu W."/>
            <person name="Song Y."/>
            <person name="Salvetti E."/>
            <person name="Wrobel A."/>
            <person name="Rasinkangas P."/>
            <person name="Parkhill J."/>
            <person name="Rea M.C."/>
            <person name="O'Sullivan O."/>
            <person name="Ritari J."/>
            <person name="Douillard F.P."/>
            <person name="Paul Ross R."/>
            <person name="Yang R."/>
            <person name="Briner A.E."/>
            <person name="Felis G.E."/>
            <person name="de Vos W.M."/>
            <person name="Barrangou R."/>
            <person name="Klaenhammer T.R."/>
            <person name="Caufield P.W."/>
            <person name="Cui Y."/>
            <person name="Zhang H."/>
            <person name="O'Toole P.W."/>
        </authorList>
    </citation>
    <scope>NUCLEOTIDE SEQUENCE [LARGE SCALE GENOMIC DNA]</scope>
    <source>
        <strain evidence="22 24">DSM 22301</strain>
    </source>
</reference>
<keyword evidence="8 19" id="KW-0812">Transmembrane</keyword>
<evidence type="ECO:0000313" key="25">
    <source>
        <dbReference type="Proteomes" id="UP000182818"/>
    </source>
</evidence>
<dbReference type="InterPro" id="IPR036950">
    <property type="entry name" value="PBP_transglycosylase"/>
</dbReference>
<evidence type="ECO:0000256" key="15">
    <source>
        <dbReference type="ARBA" id="ARBA00023316"/>
    </source>
</evidence>
<dbReference type="GeneID" id="76043669"/>
<keyword evidence="6" id="KW-0328">Glycosyltransferase</keyword>
<keyword evidence="25" id="KW-1185">Reference proteome</keyword>
<dbReference type="GO" id="GO:0008658">
    <property type="term" value="F:penicillin binding"/>
    <property type="evidence" value="ECO:0007669"/>
    <property type="project" value="InterPro"/>
</dbReference>
<evidence type="ECO:0000256" key="7">
    <source>
        <dbReference type="ARBA" id="ARBA00022679"/>
    </source>
</evidence>
<dbReference type="InterPro" id="IPR001460">
    <property type="entry name" value="PCN-bd_Tpept"/>
</dbReference>
<proteinExistence type="inferred from homology"/>
<evidence type="ECO:0000259" key="21">
    <source>
        <dbReference type="Pfam" id="PF00912"/>
    </source>
</evidence>
<keyword evidence="5" id="KW-0645">Protease</keyword>
<evidence type="ECO:0000313" key="23">
    <source>
        <dbReference type="EMBL" id="SER58850.1"/>
    </source>
</evidence>
<dbReference type="Gene3D" id="1.10.3810.10">
    <property type="entry name" value="Biosynthetic peptidoglycan transglycosylase-like"/>
    <property type="match status" value="1"/>
</dbReference>
<dbReference type="Gene3D" id="6.20.370.110">
    <property type="match status" value="1"/>
</dbReference>
<keyword evidence="10" id="KW-0133">Cell shape</keyword>
<evidence type="ECO:0000256" key="16">
    <source>
        <dbReference type="ARBA" id="ARBA00034000"/>
    </source>
</evidence>
<keyword evidence="15" id="KW-0961">Cell wall biogenesis/degradation</keyword>
<evidence type="ECO:0000256" key="18">
    <source>
        <dbReference type="SAM" id="MobiDB-lite"/>
    </source>
</evidence>
<dbReference type="Proteomes" id="UP000051749">
    <property type="component" value="Unassembled WGS sequence"/>
</dbReference>
<dbReference type="GO" id="GO:0008955">
    <property type="term" value="F:peptidoglycan glycosyltransferase activity"/>
    <property type="evidence" value="ECO:0007669"/>
    <property type="project" value="UniProtKB-EC"/>
</dbReference>
<dbReference type="RefSeq" id="WP_057806387.1">
    <property type="nucleotide sequence ID" value="NZ_BJYP01000006.1"/>
</dbReference>
<dbReference type="InterPro" id="IPR050396">
    <property type="entry name" value="Glycosyltr_51/Transpeptidase"/>
</dbReference>
<dbReference type="SUPFAM" id="SSF56601">
    <property type="entry name" value="beta-lactamase/transpeptidase-like"/>
    <property type="match status" value="1"/>
</dbReference>
<keyword evidence="3" id="KW-1003">Cell membrane</keyword>
<evidence type="ECO:0000256" key="17">
    <source>
        <dbReference type="ARBA" id="ARBA00049902"/>
    </source>
</evidence>
<evidence type="ECO:0000256" key="1">
    <source>
        <dbReference type="ARBA" id="ARBA00007090"/>
    </source>
</evidence>
<organism evidence="22 24">
    <name type="scientific">Pediococcus ethanolidurans</name>
    <dbReference type="NCBI Taxonomy" id="319653"/>
    <lineage>
        <taxon>Bacteria</taxon>
        <taxon>Bacillati</taxon>
        <taxon>Bacillota</taxon>
        <taxon>Bacilli</taxon>
        <taxon>Lactobacillales</taxon>
        <taxon>Lactobacillaceae</taxon>
        <taxon>Pediococcus</taxon>
    </lineage>
</organism>
<dbReference type="Pfam" id="PF00905">
    <property type="entry name" value="Transpeptidase"/>
    <property type="match status" value="1"/>
</dbReference>
<dbReference type="GO" id="GO:0006508">
    <property type="term" value="P:proteolysis"/>
    <property type="evidence" value="ECO:0007669"/>
    <property type="project" value="UniProtKB-KW"/>
</dbReference>
<keyword evidence="13 19" id="KW-0472">Membrane</keyword>
<evidence type="ECO:0000256" key="6">
    <source>
        <dbReference type="ARBA" id="ARBA00022676"/>
    </source>
</evidence>
<comment type="catalytic activity">
    <reaction evidence="17">
        <text>[GlcNAc-(1-&gt;4)-Mur2Ac(oyl-L-Ala-gamma-D-Glu-L-Lys-D-Ala-D-Ala)](n)-di-trans,octa-cis-undecaprenyl diphosphate + beta-D-GlcNAc-(1-&gt;4)-Mur2Ac(oyl-L-Ala-gamma-D-Glu-L-Lys-D-Ala-D-Ala)-di-trans,octa-cis-undecaprenyl diphosphate = [GlcNAc-(1-&gt;4)-Mur2Ac(oyl-L-Ala-gamma-D-Glu-L-Lys-D-Ala-D-Ala)](n+1)-di-trans,octa-cis-undecaprenyl diphosphate + di-trans,octa-cis-undecaprenyl diphosphate + H(+)</text>
        <dbReference type="Rhea" id="RHEA:23708"/>
        <dbReference type="Rhea" id="RHEA-COMP:9602"/>
        <dbReference type="Rhea" id="RHEA-COMP:9603"/>
        <dbReference type="ChEBI" id="CHEBI:15378"/>
        <dbReference type="ChEBI" id="CHEBI:58405"/>
        <dbReference type="ChEBI" id="CHEBI:60033"/>
        <dbReference type="ChEBI" id="CHEBI:78435"/>
        <dbReference type="EC" id="2.4.99.28"/>
    </reaction>
</comment>
<dbReference type="GO" id="GO:0030288">
    <property type="term" value="C:outer membrane-bounded periplasmic space"/>
    <property type="evidence" value="ECO:0007669"/>
    <property type="project" value="TreeGrafter"/>
</dbReference>
<dbReference type="NCBIfam" id="TIGR02074">
    <property type="entry name" value="PBP_1a_fam"/>
    <property type="match status" value="1"/>
</dbReference>
<protein>
    <submittedName>
        <fullName evidence="23">Penicillin-binding protein 2A</fullName>
    </submittedName>
</protein>
<dbReference type="Proteomes" id="UP000182818">
    <property type="component" value="Unassembled WGS sequence"/>
</dbReference>
<dbReference type="EMBL" id="JQBY01000011">
    <property type="protein sequence ID" value="KRN82355.1"/>
    <property type="molecule type" value="Genomic_DNA"/>
</dbReference>